<accession>A0ABS3M1F2</accession>
<sequence length="67" mass="7297">MTGNKALHGYEIAADGDNAASFDSLVELIDFVVKDQITKPKEIAALFQKLPDAEHAKIQKRDNGKGN</sequence>
<dbReference type="EMBL" id="JAFVMF010000036">
    <property type="protein sequence ID" value="MBO1361921.1"/>
    <property type="molecule type" value="Genomic_DNA"/>
</dbReference>
<evidence type="ECO:0000313" key="2">
    <source>
        <dbReference type="Proteomes" id="UP000664771"/>
    </source>
</evidence>
<dbReference type="RefSeq" id="WP_207883958.1">
    <property type="nucleotide sequence ID" value="NZ_JAFVMF010000036.1"/>
</dbReference>
<dbReference type="Proteomes" id="UP000664771">
    <property type="component" value="Unassembled WGS sequence"/>
</dbReference>
<comment type="caution">
    <text evidence="1">The sequence shown here is derived from an EMBL/GenBank/DDBJ whole genome shotgun (WGS) entry which is preliminary data.</text>
</comment>
<gene>
    <name evidence="1" type="ORF">J2D73_19240</name>
</gene>
<keyword evidence="2" id="KW-1185">Reference proteome</keyword>
<protein>
    <submittedName>
        <fullName evidence="1">Uncharacterized protein</fullName>
    </submittedName>
</protein>
<organism evidence="1 2">
    <name type="scientific">Acetobacter sacchari</name>
    <dbReference type="NCBI Taxonomy" id="2661687"/>
    <lineage>
        <taxon>Bacteria</taxon>
        <taxon>Pseudomonadati</taxon>
        <taxon>Pseudomonadota</taxon>
        <taxon>Alphaproteobacteria</taxon>
        <taxon>Acetobacterales</taxon>
        <taxon>Acetobacteraceae</taxon>
        <taxon>Acetobacter</taxon>
    </lineage>
</organism>
<reference evidence="1 2" key="1">
    <citation type="submission" date="2021-03" db="EMBL/GenBank/DDBJ databases">
        <title>The complete genome sequence of Acetobacter sacchari TBRC 11175.</title>
        <authorList>
            <person name="Charoenyingcharoen P."/>
            <person name="Yukphan P."/>
        </authorList>
    </citation>
    <scope>NUCLEOTIDE SEQUENCE [LARGE SCALE GENOMIC DNA]</scope>
    <source>
        <strain evidence="1 2">TBRC 11175</strain>
    </source>
</reference>
<name>A0ABS3M1F2_9PROT</name>
<proteinExistence type="predicted"/>
<evidence type="ECO:0000313" key="1">
    <source>
        <dbReference type="EMBL" id="MBO1361921.1"/>
    </source>
</evidence>